<feature type="transmembrane region" description="Helical" evidence="1">
    <location>
        <begin position="6"/>
        <end position="24"/>
    </location>
</feature>
<sequence>MKLKTNFYVFSGGIAGLLSSFVDFRFSRYGFGFHLHLNMFCYILLNCMACYMQAYLNQLYDTLACYLGFLNKYQDVIWWPTAILKRKLHYSYCDLNSLIEDFCHFLLFNFISMENKIFKEAVIIGNGPSAITLSYMLSGNWPYYNGLPHPIDFLQYRLEENRDKSLLEQDLAYLSEGLEGRSLNPVSVLFDTLVHPQADLGVENESVISWKFKAENAIDHIVLGKGIPGGSWQKMDGSTLTISLASWMELPNLSIQEWDACRNSYITPHVVLATGNSDKPNKLNAEGQDLPFVMYSLAELECMMYKKMLLPNSDHLLIVGAGLSAADAHPDLSFLPNKDLDLCINPKKPIDCKKNPIDINLYSHESMFHSGLFAVGPLVGDNFVRFVQGGSLAVASHISNNIINKIT</sequence>
<reference evidence="2 3" key="1">
    <citation type="submission" date="2021-06" db="EMBL/GenBank/DDBJ databases">
        <title>Caerostris extrusa draft genome.</title>
        <authorList>
            <person name="Kono N."/>
            <person name="Arakawa K."/>
        </authorList>
    </citation>
    <scope>NUCLEOTIDE SEQUENCE [LARGE SCALE GENOMIC DNA]</scope>
</reference>
<gene>
    <name evidence="2" type="primary">OSGIN1</name>
    <name evidence="2" type="ORF">CEXT_638531</name>
</gene>
<dbReference type="SUPFAM" id="SSF51905">
    <property type="entry name" value="FAD/NAD(P)-binding domain"/>
    <property type="match status" value="1"/>
</dbReference>
<dbReference type="Proteomes" id="UP001054945">
    <property type="component" value="Unassembled WGS sequence"/>
</dbReference>
<proteinExistence type="predicted"/>
<keyword evidence="1" id="KW-1133">Transmembrane helix</keyword>
<keyword evidence="1" id="KW-0812">Transmembrane</keyword>
<comment type="caution">
    <text evidence="2">The sequence shown here is derived from an EMBL/GenBank/DDBJ whole genome shotgun (WGS) entry which is preliminary data.</text>
</comment>
<dbReference type="PANTHER" id="PTHR15192">
    <property type="entry name" value="PROTEIN CBG05349"/>
    <property type="match status" value="1"/>
</dbReference>
<protein>
    <submittedName>
        <fullName evidence="2">Oxidative stress-induced growth inhibitor 1</fullName>
    </submittedName>
</protein>
<dbReference type="PANTHER" id="PTHR15192:SF8">
    <property type="entry name" value="FAD_NAD(P)-BINDING DOMAIN-CONTAINING PROTEIN"/>
    <property type="match status" value="1"/>
</dbReference>
<dbReference type="EMBL" id="BPLR01009264">
    <property type="protein sequence ID" value="GIY30690.1"/>
    <property type="molecule type" value="Genomic_DNA"/>
</dbReference>
<accession>A0AAV4S950</accession>
<evidence type="ECO:0000313" key="3">
    <source>
        <dbReference type="Proteomes" id="UP001054945"/>
    </source>
</evidence>
<dbReference type="InterPro" id="IPR036188">
    <property type="entry name" value="FAD/NAD-bd_sf"/>
</dbReference>
<evidence type="ECO:0000313" key="2">
    <source>
        <dbReference type="EMBL" id="GIY30690.1"/>
    </source>
</evidence>
<name>A0AAV4S950_CAEEX</name>
<evidence type="ECO:0000256" key="1">
    <source>
        <dbReference type="SAM" id="Phobius"/>
    </source>
</evidence>
<keyword evidence="1" id="KW-0472">Membrane</keyword>
<dbReference type="InterPro" id="IPR029731">
    <property type="entry name" value="OSGIN1/2"/>
</dbReference>
<dbReference type="AlphaFoldDB" id="A0AAV4S950"/>
<keyword evidence="3" id="KW-1185">Reference proteome</keyword>
<organism evidence="2 3">
    <name type="scientific">Caerostris extrusa</name>
    <name type="common">Bark spider</name>
    <name type="synonym">Caerostris bankana</name>
    <dbReference type="NCBI Taxonomy" id="172846"/>
    <lineage>
        <taxon>Eukaryota</taxon>
        <taxon>Metazoa</taxon>
        <taxon>Ecdysozoa</taxon>
        <taxon>Arthropoda</taxon>
        <taxon>Chelicerata</taxon>
        <taxon>Arachnida</taxon>
        <taxon>Araneae</taxon>
        <taxon>Araneomorphae</taxon>
        <taxon>Entelegynae</taxon>
        <taxon>Araneoidea</taxon>
        <taxon>Araneidae</taxon>
        <taxon>Caerostris</taxon>
    </lineage>
</organism>